<dbReference type="InterPro" id="IPR024645">
    <property type="entry name" value="Mitochondr_Som1"/>
</dbReference>
<dbReference type="EMBL" id="QLNQ01000024">
    <property type="protein sequence ID" value="RCK63120.1"/>
    <property type="molecule type" value="Genomic_DNA"/>
</dbReference>
<accession>A0A367YBT8</accession>
<sequence>MAPPVPVYSVGEIQSQYKAQLANPEKYQCQLKSITQHECTFRPSTIRANDPSTPPEIICLPFKRIFQRCLIPVTTKDEAGRKTRSEKWINIEITNEKTNHDLVEPESKYSKDVMDFLDAEREFKKFMEIESEGHV</sequence>
<protein>
    <submittedName>
        <fullName evidence="1">Uncharacterized protein</fullName>
    </submittedName>
</protein>
<organism evidence="1 2">
    <name type="scientific">Candida viswanathii</name>
    <dbReference type="NCBI Taxonomy" id="5486"/>
    <lineage>
        <taxon>Eukaryota</taxon>
        <taxon>Fungi</taxon>
        <taxon>Dikarya</taxon>
        <taxon>Ascomycota</taxon>
        <taxon>Saccharomycotina</taxon>
        <taxon>Pichiomycetes</taxon>
        <taxon>Debaryomycetaceae</taxon>
        <taxon>Candida/Lodderomyces clade</taxon>
        <taxon>Candida</taxon>
    </lineage>
</organism>
<proteinExistence type="predicted"/>
<dbReference type="Pfam" id="PF11093">
    <property type="entry name" value="Mitochondr_Som1"/>
    <property type="match status" value="1"/>
</dbReference>
<dbReference type="OrthoDB" id="3983163at2759"/>
<evidence type="ECO:0000313" key="1">
    <source>
        <dbReference type="EMBL" id="RCK63120.1"/>
    </source>
</evidence>
<dbReference type="AlphaFoldDB" id="A0A367YBT8"/>
<dbReference type="GO" id="GO:0042720">
    <property type="term" value="C:mitochondrial inner membrane peptidase complex"/>
    <property type="evidence" value="ECO:0007669"/>
    <property type="project" value="InterPro"/>
</dbReference>
<reference evidence="1 2" key="1">
    <citation type="submission" date="2018-06" db="EMBL/GenBank/DDBJ databases">
        <title>Whole genome sequencing of Candida tropicalis (genome annotated by CSBL at Korea University).</title>
        <authorList>
            <person name="Ahn J."/>
        </authorList>
    </citation>
    <scope>NUCLEOTIDE SEQUENCE [LARGE SCALE GENOMIC DNA]</scope>
    <source>
        <strain evidence="1 2">ATCC 20962</strain>
    </source>
</reference>
<keyword evidence="2" id="KW-1185">Reference proteome</keyword>
<gene>
    <name evidence="1" type="ORF">Cantr_09741</name>
</gene>
<dbReference type="Proteomes" id="UP000253472">
    <property type="component" value="Unassembled WGS sequence"/>
</dbReference>
<evidence type="ECO:0000313" key="2">
    <source>
        <dbReference type="Proteomes" id="UP000253472"/>
    </source>
</evidence>
<name>A0A367YBT8_9ASCO</name>
<dbReference type="STRING" id="5486.A0A367YBT8"/>
<comment type="caution">
    <text evidence="1">The sequence shown here is derived from an EMBL/GenBank/DDBJ whole genome shotgun (WGS) entry which is preliminary data.</text>
</comment>